<reference evidence="4 5" key="1">
    <citation type="submission" date="2018-12" db="EMBL/GenBank/DDBJ databases">
        <authorList>
            <consortium name="Pathogen Informatics"/>
        </authorList>
    </citation>
    <scope>NUCLEOTIDE SEQUENCE [LARGE SCALE GENOMIC DNA]</scope>
    <source>
        <strain evidence="4 5">NCTC10951</strain>
    </source>
</reference>
<dbReference type="Pfam" id="PF18096">
    <property type="entry name" value="Thump_like"/>
    <property type="match status" value="1"/>
</dbReference>
<evidence type="ECO:0000259" key="2">
    <source>
        <dbReference type="Pfam" id="PF18096"/>
    </source>
</evidence>
<dbReference type="KEGG" id="avc:NCTC10951_02962"/>
<protein>
    <recommendedName>
        <fullName evidence="2">THUMP-like domain-containing protein</fullName>
    </recommendedName>
</protein>
<dbReference type="AlphaFoldDB" id="A0A3S4WLZ3"/>
<name>A0A3S4WLZ3_ACTVI</name>
<proteinExistence type="predicted"/>
<dbReference type="InterPro" id="IPR041497">
    <property type="entry name" value="Thump-like"/>
</dbReference>
<dbReference type="EMBL" id="LR134477">
    <property type="protein sequence ID" value="VEI14170.1"/>
    <property type="molecule type" value="Genomic_DNA"/>
</dbReference>
<dbReference type="Proteomes" id="UP000268658">
    <property type="component" value="Chromosome"/>
</dbReference>
<evidence type="ECO:0000313" key="5">
    <source>
        <dbReference type="Proteomes" id="UP000268658"/>
    </source>
</evidence>
<organism evidence="4 5">
    <name type="scientific">Actinomyces viscosus</name>
    <dbReference type="NCBI Taxonomy" id="1656"/>
    <lineage>
        <taxon>Bacteria</taxon>
        <taxon>Bacillati</taxon>
        <taxon>Actinomycetota</taxon>
        <taxon>Actinomycetes</taxon>
        <taxon>Actinomycetales</taxon>
        <taxon>Actinomycetaceae</taxon>
        <taxon>Actinomyces</taxon>
    </lineage>
</organism>
<evidence type="ECO:0000313" key="4">
    <source>
        <dbReference type="EMBL" id="VEI18903.1"/>
    </source>
</evidence>
<evidence type="ECO:0000256" key="1">
    <source>
        <dbReference type="SAM" id="MobiDB-lite"/>
    </source>
</evidence>
<dbReference type="SUPFAM" id="SSF53335">
    <property type="entry name" value="S-adenosyl-L-methionine-dependent methyltransferases"/>
    <property type="match status" value="1"/>
</dbReference>
<feature type="domain" description="THUMP-like" evidence="2">
    <location>
        <begin position="337"/>
        <end position="410"/>
    </location>
</feature>
<dbReference type="InterPro" id="IPR029063">
    <property type="entry name" value="SAM-dependent_MTases_sf"/>
</dbReference>
<dbReference type="Gene3D" id="3.40.50.150">
    <property type="entry name" value="Vaccinia Virus protein VP39"/>
    <property type="match status" value="1"/>
</dbReference>
<dbReference type="RefSeq" id="WP_232023130.1">
    <property type="nucleotide sequence ID" value="NZ_JASPER010000105.1"/>
</dbReference>
<evidence type="ECO:0000313" key="3">
    <source>
        <dbReference type="EMBL" id="VEI14170.1"/>
    </source>
</evidence>
<dbReference type="KEGG" id="avc:NCTC10951_00023"/>
<dbReference type="CDD" id="cd02440">
    <property type="entry name" value="AdoMet_MTases"/>
    <property type="match status" value="1"/>
</dbReference>
<sequence>MAENHVALLLTPEGWELLSSLPPYDPADALSLGRSLREEGHSPALVAAALTQQRLRARATAKFGPFAQQMLFTADGLEQATRLAVSAHHAARYAAAGASKVADLGCGIGGDAVALAGLDLPVLAVDRDEATAALATINLMPFPHASVEYADALEIDLAEHGVDAVFADPARRAQGRRIADPEQWSPALSRLLALRERVPALGVKVAPGIDHAALPSDSHVQWVSMDGDVVEAAIWYGPLAPEGPGRSALVLRSGADGATACTLADPGVTDPSEPPVQVDPISSPDDLGSIIHVPDGAAVRAGLIAHLCEALDARPVGPRIGYLTSESLPDAATAPFVRSFRLTEILPLRLKTLRARARELGVGSLEILKRGVDVSPDALRASLRLSGQDSETWILTRVGDRAKGAVLVVEPIVRDSSADSPDHSSADSPDHSSADSPDHSSADSPDHSSGDSPTRRHGEAPSD</sequence>
<feature type="region of interest" description="Disordered" evidence="1">
    <location>
        <begin position="414"/>
        <end position="463"/>
    </location>
</feature>
<dbReference type="EMBL" id="LR134477">
    <property type="protein sequence ID" value="VEI18903.1"/>
    <property type="molecule type" value="Genomic_DNA"/>
</dbReference>
<gene>
    <name evidence="3" type="ORF">NCTC10951_00023</name>
    <name evidence="4" type="ORF">NCTC10951_02962</name>
</gene>
<accession>A0A3S4WLZ3</accession>